<reference evidence="6 7" key="1">
    <citation type="submission" date="2019-07" db="EMBL/GenBank/DDBJ databases">
        <title>Reinekea sp. strain SSH23 genome sequencing and assembly.</title>
        <authorList>
            <person name="Kim I."/>
        </authorList>
    </citation>
    <scope>NUCLEOTIDE SEQUENCE [LARGE SCALE GENOMIC DNA]</scope>
    <source>
        <strain evidence="6 7">SSH23</strain>
    </source>
</reference>
<name>A0A5C8Z6V5_9GAMM</name>
<protein>
    <recommendedName>
        <fullName evidence="4">Nitrogenase-stabilizing/protective protein NifW</fullName>
    </recommendedName>
</protein>
<comment type="subunit">
    <text evidence="3">Homotrimer; associates with NifD.</text>
</comment>
<dbReference type="GO" id="GO:0009399">
    <property type="term" value="P:nitrogen fixation"/>
    <property type="evidence" value="ECO:0007669"/>
    <property type="project" value="InterPro"/>
</dbReference>
<evidence type="ECO:0000313" key="7">
    <source>
        <dbReference type="Proteomes" id="UP000321764"/>
    </source>
</evidence>
<sequence>MNLMQELEELDCAEEFFELLQVPYEADVINNKRVPLLQLFHQLLEQYNAPNLADYQAALTKAYCLLKHGVRVELAASTCASCASECQV</sequence>
<accession>A0A5C8Z6V5</accession>
<dbReference type="Pfam" id="PF03206">
    <property type="entry name" value="NifW"/>
    <property type="match status" value="1"/>
</dbReference>
<evidence type="ECO:0000256" key="4">
    <source>
        <dbReference type="ARBA" id="ARBA00016274"/>
    </source>
</evidence>
<gene>
    <name evidence="6" type="ORF">FME95_00205</name>
</gene>
<comment type="similarity">
    <text evidence="2">Belongs to the NifW family.</text>
</comment>
<proteinExistence type="inferred from homology"/>
<keyword evidence="5" id="KW-0535">Nitrogen fixation</keyword>
<evidence type="ECO:0000256" key="1">
    <source>
        <dbReference type="ARBA" id="ARBA00002247"/>
    </source>
</evidence>
<evidence type="ECO:0000256" key="5">
    <source>
        <dbReference type="ARBA" id="ARBA00023231"/>
    </source>
</evidence>
<evidence type="ECO:0000256" key="3">
    <source>
        <dbReference type="ARBA" id="ARBA00011284"/>
    </source>
</evidence>
<dbReference type="OrthoDB" id="9811868at2"/>
<evidence type="ECO:0000256" key="2">
    <source>
        <dbReference type="ARBA" id="ARBA00008351"/>
    </source>
</evidence>
<dbReference type="RefSeq" id="WP_147711884.1">
    <property type="nucleotide sequence ID" value="NZ_VKAD01000001.1"/>
</dbReference>
<dbReference type="InterPro" id="IPR004893">
    <property type="entry name" value="NifW"/>
</dbReference>
<evidence type="ECO:0000313" key="6">
    <source>
        <dbReference type="EMBL" id="TXR53039.1"/>
    </source>
</evidence>
<keyword evidence="7" id="KW-1185">Reference proteome</keyword>
<organism evidence="6 7">
    <name type="scientific">Reinekea thalattae</name>
    <dbReference type="NCBI Taxonomy" id="2593301"/>
    <lineage>
        <taxon>Bacteria</taxon>
        <taxon>Pseudomonadati</taxon>
        <taxon>Pseudomonadota</taxon>
        <taxon>Gammaproteobacteria</taxon>
        <taxon>Oceanospirillales</taxon>
        <taxon>Saccharospirillaceae</taxon>
        <taxon>Reinekea</taxon>
    </lineage>
</organism>
<comment type="caution">
    <text evidence="6">The sequence shown here is derived from an EMBL/GenBank/DDBJ whole genome shotgun (WGS) entry which is preliminary data.</text>
</comment>
<dbReference type="EMBL" id="VKAD01000001">
    <property type="protein sequence ID" value="TXR53039.1"/>
    <property type="molecule type" value="Genomic_DNA"/>
</dbReference>
<comment type="function">
    <text evidence="1">May protect the nitrogenase Fe-Mo protein from oxidative damage.</text>
</comment>
<dbReference type="AlphaFoldDB" id="A0A5C8Z6V5"/>
<dbReference type="Proteomes" id="UP000321764">
    <property type="component" value="Unassembled WGS sequence"/>
</dbReference>